<keyword evidence="2" id="KW-0472">Membrane</keyword>
<feature type="transmembrane region" description="Helical" evidence="2">
    <location>
        <begin position="105"/>
        <end position="123"/>
    </location>
</feature>
<keyword evidence="5" id="KW-1185">Reference proteome</keyword>
<dbReference type="EMBL" id="WIXE01019834">
    <property type="protein sequence ID" value="KAK5969717.1"/>
    <property type="molecule type" value="Genomic_DNA"/>
</dbReference>
<gene>
    <name evidence="4" type="ORF">GCK32_009648</name>
</gene>
<dbReference type="GO" id="GO:0005886">
    <property type="term" value="C:plasma membrane"/>
    <property type="evidence" value="ECO:0007669"/>
    <property type="project" value="TreeGrafter"/>
</dbReference>
<dbReference type="PANTHER" id="PTHR43243:SF4">
    <property type="entry name" value="CATIONIC AMINO ACID TRANSPORTER 4"/>
    <property type="match status" value="1"/>
</dbReference>
<keyword evidence="2" id="KW-1133">Transmembrane helix</keyword>
<evidence type="ECO:0000259" key="3">
    <source>
        <dbReference type="Pfam" id="PF13906"/>
    </source>
</evidence>
<dbReference type="Proteomes" id="UP001331761">
    <property type="component" value="Unassembled WGS sequence"/>
</dbReference>
<dbReference type="Gene3D" id="1.20.1740.10">
    <property type="entry name" value="Amino acid/polyamine transporter I"/>
    <property type="match status" value="1"/>
</dbReference>
<keyword evidence="1" id="KW-0813">Transport</keyword>
<protein>
    <submittedName>
        <fullName evidence="4">Cationic amino acid transporter 3 domain protein</fullName>
    </submittedName>
</protein>
<feature type="transmembrane region" description="Helical" evidence="2">
    <location>
        <begin position="47"/>
        <end position="68"/>
    </location>
</feature>
<dbReference type="AlphaFoldDB" id="A0AAN8F9A4"/>
<dbReference type="PANTHER" id="PTHR43243">
    <property type="entry name" value="INNER MEMBRANE TRANSPORTER YGJI-RELATED"/>
    <property type="match status" value="1"/>
</dbReference>
<evidence type="ECO:0000313" key="4">
    <source>
        <dbReference type="EMBL" id="KAK5969717.1"/>
    </source>
</evidence>
<dbReference type="InterPro" id="IPR029485">
    <property type="entry name" value="CAT_C"/>
</dbReference>
<feature type="domain" description="Cationic amino acid transporter C-terminal" evidence="3">
    <location>
        <begin position="78"/>
        <end position="128"/>
    </location>
</feature>
<sequence length="160" mass="17542">MRFTFPGSRYLEQFDPGHAVHYGVVVMMIGFTGFGLCLSSGHFKEMAGMVTASFFGAVSILSLVFIMAHHQNSTALDFKVPLVPVVPALSLLINALMMLHLAPITWLRLAFWMILGLSIYFIYGIRHSREELMPSSPDARFSKSSTYESVVSATTAGSGS</sequence>
<dbReference type="GO" id="GO:0015171">
    <property type="term" value="F:amino acid transmembrane transporter activity"/>
    <property type="evidence" value="ECO:0007669"/>
    <property type="project" value="TreeGrafter"/>
</dbReference>
<proteinExistence type="predicted"/>
<name>A0AAN8F9A4_TRICO</name>
<organism evidence="4 5">
    <name type="scientific">Trichostrongylus colubriformis</name>
    <name type="common">Black scour worm</name>
    <dbReference type="NCBI Taxonomy" id="6319"/>
    <lineage>
        <taxon>Eukaryota</taxon>
        <taxon>Metazoa</taxon>
        <taxon>Ecdysozoa</taxon>
        <taxon>Nematoda</taxon>
        <taxon>Chromadorea</taxon>
        <taxon>Rhabditida</taxon>
        <taxon>Rhabditina</taxon>
        <taxon>Rhabditomorpha</taxon>
        <taxon>Strongyloidea</taxon>
        <taxon>Trichostrongylidae</taxon>
        <taxon>Trichostrongylus</taxon>
    </lineage>
</organism>
<dbReference type="Pfam" id="PF13906">
    <property type="entry name" value="AA_permease_C"/>
    <property type="match status" value="1"/>
</dbReference>
<keyword evidence="2" id="KW-0812">Transmembrane</keyword>
<evidence type="ECO:0000256" key="1">
    <source>
        <dbReference type="ARBA" id="ARBA00022448"/>
    </source>
</evidence>
<comment type="caution">
    <text evidence="4">The sequence shown here is derived from an EMBL/GenBank/DDBJ whole genome shotgun (WGS) entry which is preliminary data.</text>
</comment>
<evidence type="ECO:0000313" key="5">
    <source>
        <dbReference type="Proteomes" id="UP001331761"/>
    </source>
</evidence>
<accession>A0AAN8F9A4</accession>
<feature type="transmembrane region" description="Helical" evidence="2">
    <location>
        <begin position="80"/>
        <end position="99"/>
    </location>
</feature>
<evidence type="ECO:0000256" key="2">
    <source>
        <dbReference type="SAM" id="Phobius"/>
    </source>
</evidence>
<feature type="transmembrane region" description="Helical" evidence="2">
    <location>
        <begin position="20"/>
        <end position="41"/>
    </location>
</feature>
<reference evidence="4 5" key="1">
    <citation type="submission" date="2019-10" db="EMBL/GenBank/DDBJ databases">
        <title>Assembly and Annotation for the nematode Trichostrongylus colubriformis.</title>
        <authorList>
            <person name="Martin J."/>
        </authorList>
    </citation>
    <scope>NUCLEOTIDE SEQUENCE [LARGE SCALE GENOMIC DNA]</scope>
    <source>
        <strain evidence="4">G859</strain>
        <tissue evidence="4">Whole worm</tissue>
    </source>
</reference>